<dbReference type="GO" id="GO:0006265">
    <property type="term" value="P:DNA topological change"/>
    <property type="evidence" value="ECO:0007669"/>
    <property type="project" value="InterPro"/>
</dbReference>
<dbReference type="Gene3D" id="1.10.460.10">
    <property type="entry name" value="Topoisomerase I, domain 2"/>
    <property type="match status" value="1"/>
</dbReference>
<evidence type="ECO:0000256" key="3">
    <source>
        <dbReference type="ARBA" id="ARBA00012891"/>
    </source>
</evidence>
<evidence type="ECO:0000313" key="16">
    <source>
        <dbReference type="Proteomes" id="UP000295416"/>
    </source>
</evidence>
<dbReference type="GO" id="GO:0003917">
    <property type="term" value="F:DNA topoisomerase type I (single strand cut, ATP-independent) activity"/>
    <property type="evidence" value="ECO:0007669"/>
    <property type="project" value="UniProtKB-EC"/>
</dbReference>
<dbReference type="EMBL" id="SLXK01000025">
    <property type="protein sequence ID" value="TCP24461.1"/>
    <property type="molecule type" value="Genomic_DNA"/>
</dbReference>
<gene>
    <name evidence="15" type="ORF">EV207_12521</name>
</gene>
<comment type="catalytic activity">
    <reaction evidence="1">
        <text>ATP-independent breakage of single-stranded DNA, followed by passage and rejoining.</text>
        <dbReference type="EC" id="5.6.2.1"/>
    </reaction>
</comment>
<dbReference type="SMART" id="SM00436">
    <property type="entry name" value="TOP1Bc"/>
    <property type="match status" value="1"/>
</dbReference>
<dbReference type="CDD" id="cd03362">
    <property type="entry name" value="TOPRIM_TopoIA_TopoIII"/>
    <property type="match status" value="1"/>
</dbReference>
<keyword evidence="8 15" id="KW-0413">Isomerase</keyword>
<keyword evidence="5" id="KW-0460">Magnesium</keyword>
<dbReference type="Pfam" id="PF13342">
    <property type="entry name" value="Toprim_Crpt"/>
    <property type="match status" value="1"/>
</dbReference>
<comment type="similarity">
    <text evidence="2">Belongs to the type IA topoisomerase family.</text>
</comment>
<keyword evidence="7" id="KW-0238">DNA-binding</keyword>
<dbReference type="SMART" id="SM00493">
    <property type="entry name" value="TOPRIM"/>
    <property type="match status" value="1"/>
</dbReference>
<feature type="domain" description="Toprim" evidence="13">
    <location>
        <begin position="3"/>
        <end position="143"/>
    </location>
</feature>
<protein>
    <recommendedName>
        <fullName evidence="3">DNA topoisomerase</fullName>
        <ecNumber evidence="3">5.6.2.1</ecNumber>
    </recommendedName>
    <alternativeName>
        <fullName evidence="12">Omega-protein</fullName>
    </alternativeName>
    <alternativeName>
        <fullName evidence="11">Relaxing enzyme</fullName>
    </alternativeName>
    <alternativeName>
        <fullName evidence="9">Swivelase</fullName>
    </alternativeName>
    <alternativeName>
        <fullName evidence="10">Untwisting enzyme</fullName>
    </alternativeName>
</protein>
<sequence>MGLSLILAEKPSQAKAYSEAFNVEKRTKHYIEVKPDKAFPNGAIITWAIGHLVELNPPQFYDEKYKKWDLANLPIVPKTFSYSVSKDKKEHYNEVEKLLKNAKELVIASDIDREGEAISRLIFQQAKVTNKPIKRLWINSLENDEVRKGMENLRDGKETYNFFLEAQARQKSDWLVGMNLSPLFTLPLQQRGYNGSLSIGRVQSPTVYLIYQRQNEIENFVSKPFFQIEGEFTVKNGSYKGMADVKEEARETVQALLDKHDITGKDQGIIQSVDKKEKRQKSPKLHSLSSLQSAANKKWKYSPKAVLDIVQKLYDKKILSYPRTDSHFITESEFHYLKENLNGYQQILNNVFTPLSLTPNKRYVDGSKVEEHYAIIPTKAIPNESIMAGLSTEEKNIYHEIVAVTLGMFHGDYIFEETTIMTNVKGLPFKSTGKTEKEKGWHSLFPVNADKKDKDTVLPTVSKNEQATGIIGIKEGMTQPPKPYTEGQLINMMKTCGKYVEDDKDVEILKDVEGLGTEATRSSIIEKIKQQNYIDVKKNIVSVTDKGKILCEAIDGTLLSSPSMTAKWESYLKKIGEGQGSQEKFLEQITAFINKMISEVPTQLNVPSIAKKIQDQQQSNGISKCPSCQNGFIIEKKTSKGKFYGCSCYKEGCKVTFPAKMAGKTLGKTIIKSLSTKGKTNKIKGFKSKKGKDFEAALKLDSEFNIEFDFS</sequence>
<dbReference type="GO" id="GO:0043597">
    <property type="term" value="C:cytoplasmic replication fork"/>
    <property type="evidence" value="ECO:0007669"/>
    <property type="project" value="TreeGrafter"/>
</dbReference>
<dbReference type="InterPro" id="IPR006171">
    <property type="entry name" value="TOPRIM_dom"/>
</dbReference>
<dbReference type="InterPro" id="IPR013824">
    <property type="entry name" value="Topo_IA_cen_sub1"/>
</dbReference>
<evidence type="ECO:0000256" key="10">
    <source>
        <dbReference type="ARBA" id="ARBA00031985"/>
    </source>
</evidence>
<keyword evidence="4" id="KW-0479">Metal-binding</keyword>
<dbReference type="NCBIfam" id="TIGR01056">
    <property type="entry name" value="topB"/>
    <property type="match status" value="1"/>
</dbReference>
<evidence type="ECO:0000256" key="6">
    <source>
        <dbReference type="ARBA" id="ARBA00023029"/>
    </source>
</evidence>
<dbReference type="PANTHER" id="PTHR11390">
    <property type="entry name" value="PROKARYOTIC DNA TOPOISOMERASE"/>
    <property type="match status" value="1"/>
</dbReference>
<accession>A0A4R2NSE3</accession>
<dbReference type="InterPro" id="IPR013826">
    <property type="entry name" value="Topo_IA_cen_sub3"/>
</dbReference>
<evidence type="ECO:0000259" key="14">
    <source>
        <dbReference type="PROSITE" id="PS52039"/>
    </source>
</evidence>
<evidence type="ECO:0000256" key="4">
    <source>
        <dbReference type="ARBA" id="ARBA00022723"/>
    </source>
</evidence>
<dbReference type="CDD" id="cd00186">
    <property type="entry name" value="TOP1Ac"/>
    <property type="match status" value="1"/>
</dbReference>
<evidence type="ECO:0000256" key="12">
    <source>
        <dbReference type="ARBA" id="ARBA00032877"/>
    </source>
</evidence>
<comment type="caution">
    <text evidence="15">The sequence shown here is derived from an EMBL/GenBank/DDBJ whole genome shotgun (WGS) entry which is preliminary data.</text>
</comment>
<dbReference type="PANTHER" id="PTHR11390:SF21">
    <property type="entry name" value="DNA TOPOISOMERASE 3-ALPHA"/>
    <property type="match status" value="1"/>
</dbReference>
<dbReference type="InterPro" id="IPR005738">
    <property type="entry name" value="TopoIII"/>
</dbReference>
<dbReference type="SMART" id="SM00437">
    <property type="entry name" value="TOP1Ac"/>
    <property type="match status" value="1"/>
</dbReference>
<dbReference type="NCBIfam" id="NF005829">
    <property type="entry name" value="PRK07726.1"/>
    <property type="match status" value="1"/>
</dbReference>
<evidence type="ECO:0000256" key="1">
    <source>
        <dbReference type="ARBA" id="ARBA00000213"/>
    </source>
</evidence>
<dbReference type="GO" id="GO:0046872">
    <property type="term" value="F:metal ion binding"/>
    <property type="evidence" value="ECO:0007669"/>
    <property type="project" value="UniProtKB-KW"/>
</dbReference>
<dbReference type="RefSeq" id="WP_132747020.1">
    <property type="nucleotide sequence ID" value="NZ_SLXK01000025.1"/>
</dbReference>
<dbReference type="Pfam" id="PF01131">
    <property type="entry name" value="Topoisom_bac"/>
    <property type="match status" value="1"/>
</dbReference>
<dbReference type="Gene3D" id="3.40.50.140">
    <property type="match status" value="1"/>
</dbReference>
<reference evidence="15 16" key="1">
    <citation type="submission" date="2019-03" db="EMBL/GenBank/DDBJ databases">
        <title>Genomic Encyclopedia of Type Strains, Phase IV (KMG-IV): sequencing the most valuable type-strain genomes for metagenomic binning, comparative biology and taxonomic classification.</title>
        <authorList>
            <person name="Goeker M."/>
        </authorList>
    </citation>
    <scope>NUCLEOTIDE SEQUENCE [LARGE SCALE GENOMIC DNA]</scope>
    <source>
        <strain evidence="15 16">DSM 19377</strain>
    </source>
</reference>
<keyword evidence="6" id="KW-0799">Topoisomerase</keyword>
<evidence type="ECO:0000256" key="8">
    <source>
        <dbReference type="ARBA" id="ARBA00023235"/>
    </source>
</evidence>
<proteinExistence type="inferred from homology"/>
<dbReference type="Pfam" id="PF01751">
    <property type="entry name" value="Toprim"/>
    <property type="match status" value="1"/>
</dbReference>
<organism evidence="15 16">
    <name type="scientific">Scopulibacillus darangshiensis</name>
    <dbReference type="NCBI Taxonomy" id="442528"/>
    <lineage>
        <taxon>Bacteria</taxon>
        <taxon>Bacillati</taxon>
        <taxon>Bacillota</taxon>
        <taxon>Bacilli</taxon>
        <taxon>Bacillales</taxon>
        <taxon>Sporolactobacillaceae</taxon>
        <taxon>Scopulibacillus</taxon>
    </lineage>
</organism>
<dbReference type="Gene3D" id="1.10.290.10">
    <property type="entry name" value="Topoisomerase I, domain 4"/>
    <property type="match status" value="1"/>
</dbReference>
<dbReference type="InterPro" id="IPR025589">
    <property type="entry name" value="Toprim_C_rpt"/>
</dbReference>
<evidence type="ECO:0000259" key="13">
    <source>
        <dbReference type="PROSITE" id="PS50880"/>
    </source>
</evidence>
<evidence type="ECO:0000256" key="11">
    <source>
        <dbReference type="ARBA" id="ARBA00032235"/>
    </source>
</evidence>
<dbReference type="GO" id="GO:0006310">
    <property type="term" value="P:DNA recombination"/>
    <property type="evidence" value="ECO:0007669"/>
    <property type="project" value="TreeGrafter"/>
</dbReference>
<dbReference type="PROSITE" id="PS00396">
    <property type="entry name" value="TOPO_IA_1"/>
    <property type="match status" value="1"/>
</dbReference>
<evidence type="ECO:0000313" key="15">
    <source>
        <dbReference type="EMBL" id="TCP24461.1"/>
    </source>
</evidence>
<dbReference type="InterPro" id="IPR013497">
    <property type="entry name" value="Topo_IA_cen"/>
</dbReference>
<dbReference type="InterPro" id="IPR003602">
    <property type="entry name" value="Topo_IA_DNA-bd_dom"/>
</dbReference>
<dbReference type="InterPro" id="IPR034144">
    <property type="entry name" value="TOPRIM_TopoIII"/>
</dbReference>
<dbReference type="AlphaFoldDB" id="A0A4R2NSE3"/>
<evidence type="ECO:0000256" key="9">
    <source>
        <dbReference type="ARBA" id="ARBA00030003"/>
    </source>
</evidence>
<evidence type="ECO:0000256" key="7">
    <source>
        <dbReference type="ARBA" id="ARBA00023125"/>
    </source>
</evidence>
<dbReference type="InterPro" id="IPR023405">
    <property type="entry name" value="Topo_IA_core_domain"/>
</dbReference>
<keyword evidence="16" id="KW-1185">Reference proteome</keyword>
<dbReference type="GO" id="GO:0006281">
    <property type="term" value="P:DNA repair"/>
    <property type="evidence" value="ECO:0007669"/>
    <property type="project" value="TreeGrafter"/>
</dbReference>
<dbReference type="InterPro" id="IPR023406">
    <property type="entry name" value="Topo_IA_AS"/>
</dbReference>
<name>A0A4R2NSE3_9BACL</name>
<dbReference type="SUPFAM" id="SSF56712">
    <property type="entry name" value="Prokaryotic type I DNA topoisomerase"/>
    <property type="match status" value="1"/>
</dbReference>
<dbReference type="OrthoDB" id="9803554at2"/>
<dbReference type="Gene3D" id="2.70.20.10">
    <property type="entry name" value="Topoisomerase I, domain 3"/>
    <property type="match status" value="1"/>
</dbReference>
<dbReference type="GO" id="GO:0003677">
    <property type="term" value="F:DNA binding"/>
    <property type="evidence" value="ECO:0007669"/>
    <property type="project" value="UniProtKB-KW"/>
</dbReference>
<feature type="domain" description="Topo IA-type catalytic" evidence="14">
    <location>
        <begin position="159"/>
        <end position="597"/>
    </location>
</feature>
<dbReference type="PROSITE" id="PS52039">
    <property type="entry name" value="TOPO_IA_2"/>
    <property type="match status" value="1"/>
</dbReference>
<dbReference type="Proteomes" id="UP000295416">
    <property type="component" value="Unassembled WGS sequence"/>
</dbReference>
<dbReference type="PRINTS" id="PR00417">
    <property type="entry name" value="PRTPISMRASEI"/>
</dbReference>
<evidence type="ECO:0000256" key="5">
    <source>
        <dbReference type="ARBA" id="ARBA00022842"/>
    </source>
</evidence>
<dbReference type="PROSITE" id="PS50880">
    <property type="entry name" value="TOPRIM"/>
    <property type="match status" value="1"/>
</dbReference>
<dbReference type="EC" id="5.6.2.1" evidence="3"/>
<dbReference type="InterPro" id="IPR013825">
    <property type="entry name" value="Topo_IA_cen_sub2"/>
</dbReference>
<evidence type="ECO:0000256" key="2">
    <source>
        <dbReference type="ARBA" id="ARBA00009446"/>
    </source>
</evidence>
<dbReference type="InterPro" id="IPR000380">
    <property type="entry name" value="Topo_IA"/>
</dbReference>
<dbReference type="InterPro" id="IPR003601">
    <property type="entry name" value="Topo_IA_2"/>
</dbReference>